<reference evidence="2" key="1">
    <citation type="submission" date="2020-05" db="EMBL/GenBank/DDBJ databases">
        <authorList>
            <person name="Chiriac C."/>
            <person name="Salcher M."/>
            <person name="Ghai R."/>
            <person name="Kavagutti S V."/>
        </authorList>
    </citation>
    <scope>NUCLEOTIDE SEQUENCE</scope>
</reference>
<dbReference type="InterPro" id="IPR008160">
    <property type="entry name" value="Collagen"/>
</dbReference>
<gene>
    <name evidence="2" type="ORF">UFOPK1689_00982</name>
</gene>
<proteinExistence type="predicted"/>
<protein>
    <submittedName>
        <fullName evidence="2">Unannotated protein</fullName>
    </submittedName>
</protein>
<evidence type="ECO:0000313" key="2">
    <source>
        <dbReference type="EMBL" id="CAB4576039.1"/>
    </source>
</evidence>
<feature type="region of interest" description="Disordered" evidence="1">
    <location>
        <begin position="75"/>
        <end position="117"/>
    </location>
</feature>
<dbReference type="Pfam" id="PF01391">
    <property type="entry name" value="Collagen"/>
    <property type="match status" value="1"/>
</dbReference>
<organism evidence="2">
    <name type="scientific">freshwater metagenome</name>
    <dbReference type="NCBI Taxonomy" id="449393"/>
    <lineage>
        <taxon>unclassified sequences</taxon>
        <taxon>metagenomes</taxon>
        <taxon>ecological metagenomes</taxon>
    </lineage>
</organism>
<dbReference type="EMBL" id="CAEZTN010000042">
    <property type="protein sequence ID" value="CAB4576039.1"/>
    <property type="molecule type" value="Genomic_DNA"/>
</dbReference>
<accession>A0A6J6EKW4</accession>
<name>A0A6J6EKW4_9ZZZZ</name>
<dbReference type="PANTHER" id="PTHR24637:SF421">
    <property type="entry name" value="CUTICLE COLLAGEN DPY-2"/>
    <property type="match status" value="1"/>
</dbReference>
<dbReference type="AlphaFoldDB" id="A0A6J6EKW4"/>
<evidence type="ECO:0000256" key="1">
    <source>
        <dbReference type="SAM" id="MobiDB-lite"/>
    </source>
</evidence>
<dbReference type="PANTHER" id="PTHR24637">
    <property type="entry name" value="COLLAGEN"/>
    <property type="match status" value="1"/>
</dbReference>
<sequence>MKKLIFFSLFLIFTRIGMSLGFSAAPVGIGNFFLGSPSITESNLNQVLGLLVGADGQPGPAGVSGANGINGINGLPGVPGSPGSQGVPGAQGVKGDPGLPGIPGAPGTPGAPGKDGGIGSVGLGGGEVSIGTCDASVNIAAAQEFTGSGFKLSTVTVSNIDAASCAGFKATIYLTKKSSGEAYSCTQVIGSTSLLFTISSGACASIPTLIMNDLGDKIGLEFKEPTSA</sequence>
<feature type="compositionally biased region" description="Low complexity" evidence="1">
    <location>
        <begin position="75"/>
        <end position="99"/>
    </location>
</feature>